<evidence type="ECO:0000256" key="2">
    <source>
        <dbReference type="ARBA" id="ARBA00023239"/>
    </source>
</evidence>
<reference evidence="3 4" key="1">
    <citation type="submission" date="2015-04" db="EMBL/GenBank/DDBJ databases">
        <authorList>
            <person name="Cao L."/>
            <person name="Gao C.H."/>
        </authorList>
    </citation>
    <scope>NUCLEOTIDE SEQUENCE [LARGE SCALE GENOMIC DNA]</scope>
    <source>
        <strain evidence="3 4">SH3</strain>
    </source>
</reference>
<dbReference type="CDD" id="cd03416">
    <property type="entry name" value="CbiX_SirB_N"/>
    <property type="match status" value="1"/>
</dbReference>
<name>A0A7U7JR52_9STAP</name>
<keyword evidence="2" id="KW-0456">Lyase</keyword>
<gene>
    <name evidence="3" type="ORF">BN1326_140203</name>
</gene>
<keyword evidence="4" id="KW-1185">Reference proteome</keyword>
<organism evidence="3 4">
    <name type="scientific">Staphylococcus argenteus</name>
    <dbReference type="NCBI Taxonomy" id="985002"/>
    <lineage>
        <taxon>Bacteria</taxon>
        <taxon>Bacillati</taxon>
        <taxon>Bacillota</taxon>
        <taxon>Bacilli</taxon>
        <taxon>Bacillales</taxon>
        <taxon>Staphylococcaceae</taxon>
        <taxon>Staphylococcus</taxon>
    </lineage>
</organism>
<evidence type="ECO:0008006" key="5">
    <source>
        <dbReference type="Google" id="ProtNLM"/>
    </source>
</evidence>
<evidence type="ECO:0000313" key="3">
    <source>
        <dbReference type="EMBL" id="CRI15380.1"/>
    </source>
</evidence>
<dbReference type="InterPro" id="IPR050963">
    <property type="entry name" value="Sirohydro_Cobaltochel/CbiX"/>
</dbReference>
<dbReference type="InterPro" id="IPR002762">
    <property type="entry name" value="CbiX-like"/>
</dbReference>
<comment type="caution">
    <text evidence="3">The sequence shown here is derived from an EMBL/GenBank/DDBJ whole genome shotgun (WGS) entry which is preliminary data.</text>
</comment>
<proteinExistence type="predicted"/>
<dbReference type="PANTHER" id="PTHR33542">
    <property type="entry name" value="SIROHYDROCHLORIN FERROCHELATASE, CHLOROPLASTIC"/>
    <property type="match status" value="1"/>
</dbReference>
<dbReference type="PANTHER" id="PTHR33542:SF3">
    <property type="entry name" value="SIROHYDROCHLORIN FERROCHELATASE, CHLOROPLASTIC"/>
    <property type="match status" value="1"/>
</dbReference>
<keyword evidence="1" id="KW-0479">Metal-binding</keyword>
<dbReference type="RefSeq" id="WP_031787168.1">
    <property type="nucleotide sequence ID" value="NZ_AP018562.1"/>
</dbReference>
<accession>A0A7U7JR52</accession>
<dbReference type="SUPFAM" id="SSF53800">
    <property type="entry name" value="Chelatase"/>
    <property type="match status" value="1"/>
</dbReference>
<dbReference type="GO" id="GO:0016829">
    <property type="term" value="F:lyase activity"/>
    <property type="evidence" value="ECO:0007669"/>
    <property type="project" value="UniProtKB-KW"/>
</dbReference>
<dbReference type="Proteomes" id="UP000236509">
    <property type="component" value="Unassembled WGS sequence"/>
</dbReference>
<dbReference type="AlphaFoldDB" id="A0A7U7JR52"/>
<dbReference type="Pfam" id="PF01903">
    <property type="entry name" value="CbiX"/>
    <property type="match status" value="2"/>
</dbReference>
<dbReference type="EMBL" id="CVOU01000006">
    <property type="protein sequence ID" value="CRI15380.1"/>
    <property type="molecule type" value="Genomic_DNA"/>
</dbReference>
<dbReference type="Gene3D" id="3.40.50.1400">
    <property type="match status" value="2"/>
</dbReference>
<evidence type="ECO:0000256" key="1">
    <source>
        <dbReference type="ARBA" id="ARBA00022723"/>
    </source>
</evidence>
<sequence>MNGNIIIAHGMRRGQQNKALETFISELIKDEIHHYHIAFLESEHQDLETVMTTLIQNGVIHFKIVPLLIFSAMHYLKDIPNIIREMEQMYPGITVEVSEPLGTHPLMTKIIMQRIDDALVDEEQQVGIVVVAHGNINGKYTKAHDEVQTCVQTLQLNHPTYARTLYGSISFTLDLKDIAKQYQRLIVVPLFLYDGRLVNKVKQQINDMAINTDIHITPSINFDPILKRIIKDRLENLMTTIKM</sequence>
<protein>
    <recommendedName>
        <fullName evidence="5">Sirohydrochlorin cobaltochelatase</fullName>
    </recommendedName>
</protein>
<evidence type="ECO:0000313" key="4">
    <source>
        <dbReference type="Proteomes" id="UP000236509"/>
    </source>
</evidence>
<dbReference type="GO" id="GO:0046872">
    <property type="term" value="F:metal ion binding"/>
    <property type="evidence" value="ECO:0007669"/>
    <property type="project" value="UniProtKB-KW"/>
</dbReference>